<evidence type="ECO:0000313" key="3">
    <source>
        <dbReference type="EMBL" id="RGB99046.1"/>
    </source>
</evidence>
<accession>A0A3E2USC5</accession>
<reference evidence="2" key="2">
    <citation type="submission" date="2021-02" db="EMBL/GenBank/DDBJ databases">
        <title>Infant gut strain persistence is associated with maternal origin, phylogeny, and functional potential including surface adhesion and iron acquisition.</title>
        <authorList>
            <person name="Lou Y.C."/>
        </authorList>
    </citation>
    <scope>NUCLEOTIDE SEQUENCE</scope>
    <source>
        <strain evidence="2">L2_039_000G1_dasL2_039_000G1_maxbin2.maxbin.077</strain>
    </source>
</reference>
<keyword evidence="1" id="KW-0472">Membrane</keyword>
<name>A0A3E2USC5_9FIRM</name>
<dbReference type="EMBL" id="JAGZYH010000022">
    <property type="protein sequence ID" value="MBS6621906.1"/>
    <property type="molecule type" value="Genomic_DNA"/>
</dbReference>
<dbReference type="Proteomes" id="UP000260783">
    <property type="component" value="Unassembled WGS sequence"/>
</dbReference>
<evidence type="ECO:0000313" key="4">
    <source>
        <dbReference type="Proteomes" id="UP000260783"/>
    </source>
</evidence>
<feature type="transmembrane region" description="Helical" evidence="1">
    <location>
        <begin position="45"/>
        <end position="64"/>
    </location>
</feature>
<evidence type="ECO:0000256" key="1">
    <source>
        <dbReference type="SAM" id="Phobius"/>
    </source>
</evidence>
<gene>
    <name evidence="3" type="ORF">DWZ04_06765</name>
    <name evidence="2" type="ORF">KH315_07080</name>
</gene>
<evidence type="ECO:0000313" key="2">
    <source>
        <dbReference type="EMBL" id="MBS6621906.1"/>
    </source>
</evidence>
<comment type="caution">
    <text evidence="3">The sequence shown here is derived from an EMBL/GenBank/DDBJ whole genome shotgun (WGS) entry which is preliminary data.</text>
</comment>
<reference evidence="3 4" key="1">
    <citation type="submission" date="2018-08" db="EMBL/GenBank/DDBJ databases">
        <title>A genome reference for cultivated species of the human gut microbiota.</title>
        <authorList>
            <person name="Zou Y."/>
            <person name="Xue W."/>
            <person name="Luo G."/>
        </authorList>
    </citation>
    <scope>NUCLEOTIDE SEQUENCE [LARGE SCALE GENOMIC DNA]</scope>
    <source>
        <strain evidence="3 4">AF29-11BH</strain>
    </source>
</reference>
<keyword evidence="1" id="KW-1133">Transmembrane helix</keyword>
<organism evidence="3 4">
    <name type="scientific">Faecalibacterium prausnitzii</name>
    <dbReference type="NCBI Taxonomy" id="853"/>
    <lineage>
        <taxon>Bacteria</taxon>
        <taxon>Bacillati</taxon>
        <taxon>Bacillota</taxon>
        <taxon>Clostridia</taxon>
        <taxon>Eubacteriales</taxon>
        <taxon>Oscillospiraceae</taxon>
        <taxon>Faecalibacterium</taxon>
    </lineage>
</organism>
<dbReference type="Proteomes" id="UP000811365">
    <property type="component" value="Unassembled WGS sequence"/>
</dbReference>
<feature type="transmembrane region" description="Helical" evidence="1">
    <location>
        <begin position="20"/>
        <end position="39"/>
    </location>
</feature>
<dbReference type="AlphaFoldDB" id="A0A3E2USC5"/>
<dbReference type="EMBL" id="QVEW01000005">
    <property type="protein sequence ID" value="RGB99046.1"/>
    <property type="molecule type" value="Genomic_DNA"/>
</dbReference>
<feature type="transmembrane region" description="Helical" evidence="1">
    <location>
        <begin position="137"/>
        <end position="157"/>
    </location>
</feature>
<keyword evidence="1" id="KW-0812">Transmembrane</keyword>
<feature type="transmembrane region" description="Helical" evidence="1">
    <location>
        <begin position="95"/>
        <end position="112"/>
    </location>
</feature>
<dbReference type="RefSeq" id="WP_117526708.1">
    <property type="nucleotide sequence ID" value="NZ_BNEV01000039.1"/>
</dbReference>
<sequence>MKKFLKNWFTDNRKAGLMRWWLAGMCYFMIGFGTQVGGYSSPIDFIFFLGVGIGLVTIVVYNPIAYNVFRLTRNGEILNHTYRNISGAKKAARNLVEIAASMITVILVYLTYQNLNLLLNQMLELPVETVLIPGEPFGFATLYLLFYTVLSELAAKLRDRKEKRGKRVK</sequence>
<protein>
    <submittedName>
        <fullName evidence="3">Uncharacterized protein</fullName>
    </submittedName>
</protein>
<proteinExistence type="predicted"/>